<sequence length="235" mass="28069">MPVESSIYWNSFDSQKITSGGSSNNNSDRHYVDPWDLENYAYLKRYSINVPTQRYQQERRTSYQSEYWYSQSLKEAQYSIPSLTEKFYCDPSCRMENNAYHYHRHPIYEDEVTNCVPSYSLYTPISALASCEMMENYSISDYDYRSLDDNSYKSRTNTNSRYTQNYSRQYMPNDSVRHLEKLQYNVEEYYAGMSPVEDNYMTHMVTPLNLDLNTYGHLKIDYTDSWNSLKRKISK</sequence>
<name>A0ABM1INV5_POLDO</name>
<dbReference type="RefSeq" id="XP_015181893.1">
    <property type="nucleotide sequence ID" value="XM_015326407.1"/>
</dbReference>
<evidence type="ECO:0000313" key="2">
    <source>
        <dbReference type="RefSeq" id="XP_015181892.1"/>
    </source>
</evidence>
<gene>
    <name evidence="2 3" type="primary">LOC107069249</name>
</gene>
<evidence type="ECO:0000313" key="1">
    <source>
        <dbReference type="Proteomes" id="UP000694924"/>
    </source>
</evidence>
<dbReference type="GeneID" id="107069249"/>
<evidence type="ECO:0000313" key="3">
    <source>
        <dbReference type="RefSeq" id="XP_015181893.1"/>
    </source>
</evidence>
<protein>
    <submittedName>
        <fullName evidence="2 3">Uncharacterized protein LOC107069249</fullName>
    </submittedName>
</protein>
<organism evidence="1 2">
    <name type="scientific">Polistes dominula</name>
    <name type="common">European paper wasp</name>
    <name type="synonym">Vespa dominula</name>
    <dbReference type="NCBI Taxonomy" id="743375"/>
    <lineage>
        <taxon>Eukaryota</taxon>
        <taxon>Metazoa</taxon>
        <taxon>Ecdysozoa</taxon>
        <taxon>Arthropoda</taxon>
        <taxon>Hexapoda</taxon>
        <taxon>Insecta</taxon>
        <taxon>Pterygota</taxon>
        <taxon>Neoptera</taxon>
        <taxon>Endopterygota</taxon>
        <taxon>Hymenoptera</taxon>
        <taxon>Apocrita</taxon>
        <taxon>Aculeata</taxon>
        <taxon>Vespoidea</taxon>
        <taxon>Vespidae</taxon>
        <taxon>Polistinae</taxon>
        <taxon>Polistini</taxon>
        <taxon>Polistes</taxon>
    </lineage>
</organism>
<dbReference type="RefSeq" id="XP_015181892.1">
    <property type="nucleotide sequence ID" value="XM_015326406.1"/>
</dbReference>
<dbReference type="Proteomes" id="UP000694924">
    <property type="component" value="Unplaced"/>
</dbReference>
<keyword evidence="1" id="KW-1185">Reference proteome</keyword>
<reference evidence="2 3" key="1">
    <citation type="submission" date="2025-05" db="UniProtKB">
        <authorList>
            <consortium name="RefSeq"/>
        </authorList>
    </citation>
    <scope>IDENTIFICATION</scope>
    <source>
        <tissue evidence="2 3">Whole body</tissue>
    </source>
</reference>
<proteinExistence type="predicted"/>
<accession>A0ABM1INV5</accession>